<gene>
    <name evidence="2" type="ORF">SAMN05192558_109287</name>
</gene>
<feature type="transmembrane region" description="Helical" evidence="1">
    <location>
        <begin position="458"/>
        <end position="475"/>
    </location>
</feature>
<feature type="transmembrane region" description="Helical" evidence="1">
    <location>
        <begin position="233"/>
        <end position="255"/>
    </location>
</feature>
<name>A0A1H0T796_9PSEU</name>
<feature type="transmembrane region" description="Helical" evidence="1">
    <location>
        <begin position="503"/>
        <end position="521"/>
    </location>
</feature>
<dbReference type="OrthoDB" id="2014935at2"/>
<feature type="transmembrane region" description="Helical" evidence="1">
    <location>
        <begin position="432"/>
        <end position="451"/>
    </location>
</feature>
<evidence type="ECO:0000313" key="3">
    <source>
        <dbReference type="Proteomes" id="UP000199651"/>
    </source>
</evidence>
<dbReference type="RefSeq" id="WP_091380286.1">
    <property type="nucleotide sequence ID" value="NZ_FNDV01000011.1"/>
</dbReference>
<feature type="transmembrane region" description="Helical" evidence="1">
    <location>
        <begin position="190"/>
        <end position="213"/>
    </location>
</feature>
<dbReference type="STRING" id="504798.SAMN05421871_11188"/>
<organism evidence="2 3">
    <name type="scientific">Actinokineospora alba</name>
    <dbReference type="NCBI Taxonomy" id="504798"/>
    <lineage>
        <taxon>Bacteria</taxon>
        <taxon>Bacillati</taxon>
        <taxon>Actinomycetota</taxon>
        <taxon>Actinomycetes</taxon>
        <taxon>Pseudonocardiales</taxon>
        <taxon>Pseudonocardiaceae</taxon>
        <taxon>Actinokineospora</taxon>
    </lineage>
</organism>
<reference evidence="3" key="1">
    <citation type="submission" date="2016-10" db="EMBL/GenBank/DDBJ databases">
        <authorList>
            <person name="Varghese N."/>
            <person name="Submissions S."/>
        </authorList>
    </citation>
    <scope>NUCLEOTIDE SEQUENCE [LARGE SCALE GENOMIC DNA]</scope>
    <source>
        <strain evidence="3">IBRC-M 10655</strain>
    </source>
</reference>
<accession>A0A1H0T796</accession>
<dbReference type="EMBL" id="FNJB01000009">
    <property type="protein sequence ID" value="SDP49468.1"/>
    <property type="molecule type" value="Genomic_DNA"/>
</dbReference>
<feature type="transmembrane region" description="Helical" evidence="1">
    <location>
        <begin position="118"/>
        <end position="145"/>
    </location>
</feature>
<feature type="transmembrane region" description="Helical" evidence="1">
    <location>
        <begin position="293"/>
        <end position="315"/>
    </location>
</feature>
<feature type="transmembrane region" description="Helical" evidence="1">
    <location>
        <begin position="335"/>
        <end position="357"/>
    </location>
</feature>
<dbReference type="Proteomes" id="UP000199651">
    <property type="component" value="Unassembled WGS sequence"/>
</dbReference>
<proteinExistence type="predicted"/>
<keyword evidence="3" id="KW-1185">Reference proteome</keyword>
<sequence>MTGTWTLIRLALRRDRIILPIWIVLLGLTPATTVAAYEQLYPDAASRAMLSASAGANPSLAVLYGPAYDLSTAGGFTAWRYGLFLALFAALMSVFTVTRHTRAEEDSGRLELIGSGVVGRHAALTAAIATAAGANVVIGLAIGLGLTGAGLSASGSFVLGLGVASAGLVFTAISAVTAQLTEYSRSANGIACAVLGGSFLVRGVGDSTVSLDWLSWLSPLAWPQRAKPFIEDLWWPLGLAVVATAVLAAGAYQLVSRRDLGAGLLPGKPGPVNAPPSLSNAFGLAWRLQRGALLGWTVGAVIMAAVFGSIANGIVDLVGSNEQIREIMQRMGAAQSLVDSFIAAIAGMLGIVTAMYATQAALRARSEETGERAEPVLATGVSRVSWVVSHLAFAVVGSAVLLASAGLSMGLAHGLRVGDLGQVGGILGGTLAQLPAVWVAGAIAALLFGLLPKATTAAWALVGVFALITLFGPALRLSQPMLDVSPFTHVPKLPGAEFTPTPFLWLSAVAIVLFGLGIVGFRRRDLG</sequence>
<keyword evidence="1" id="KW-0812">Transmembrane</keyword>
<keyword evidence="1" id="KW-1133">Transmembrane helix</keyword>
<keyword evidence="1" id="KW-0472">Membrane</keyword>
<feature type="transmembrane region" description="Helical" evidence="1">
    <location>
        <begin position="157"/>
        <end position="178"/>
    </location>
</feature>
<evidence type="ECO:0000256" key="1">
    <source>
        <dbReference type="SAM" id="Phobius"/>
    </source>
</evidence>
<feature type="transmembrane region" description="Helical" evidence="1">
    <location>
        <begin position="391"/>
        <end position="412"/>
    </location>
</feature>
<evidence type="ECO:0000313" key="2">
    <source>
        <dbReference type="EMBL" id="SDP49468.1"/>
    </source>
</evidence>
<feature type="transmembrane region" description="Helical" evidence="1">
    <location>
        <begin position="78"/>
        <end position="97"/>
    </location>
</feature>
<protein>
    <submittedName>
        <fullName evidence="2">ABC-2 type transport system permease protein</fullName>
    </submittedName>
</protein>
<dbReference type="AlphaFoldDB" id="A0A1H0T796"/>